<dbReference type="SUPFAM" id="SSF109854">
    <property type="entry name" value="DinB/YfiT-like putative metalloenzymes"/>
    <property type="match status" value="1"/>
</dbReference>
<reference evidence="2" key="1">
    <citation type="submission" date="2020-04" db="EMBL/GenBank/DDBJ databases">
        <authorList>
            <person name="Zhang T."/>
        </authorList>
    </citation>
    <scope>NUCLEOTIDE SEQUENCE</scope>
    <source>
        <strain evidence="2">HKST-UBA01</strain>
    </source>
</reference>
<dbReference type="EMBL" id="JAGQHR010000271">
    <property type="protein sequence ID" value="MCA9727966.1"/>
    <property type="molecule type" value="Genomic_DNA"/>
</dbReference>
<gene>
    <name evidence="2" type="ORF">KC729_09810</name>
</gene>
<feature type="domain" description="DinB-like" evidence="1">
    <location>
        <begin position="27"/>
        <end position="175"/>
    </location>
</feature>
<evidence type="ECO:0000313" key="3">
    <source>
        <dbReference type="Proteomes" id="UP000697710"/>
    </source>
</evidence>
<dbReference type="Pfam" id="PF12867">
    <property type="entry name" value="DinB_2"/>
    <property type="match status" value="1"/>
</dbReference>
<accession>A0A956LYV1</accession>
<evidence type="ECO:0000259" key="1">
    <source>
        <dbReference type="Pfam" id="PF12867"/>
    </source>
</evidence>
<protein>
    <submittedName>
        <fullName evidence="2">DinB family protein</fullName>
    </submittedName>
</protein>
<dbReference type="AlphaFoldDB" id="A0A956LYV1"/>
<proteinExistence type="predicted"/>
<organism evidence="2 3">
    <name type="scientific">Eiseniibacteriota bacterium</name>
    <dbReference type="NCBI Taxonomy" id="2212470"/>
    <lineage>
        <taxon>Bacteria</taxon>
        <taxon>Candidatus Eiseniibacteriota</taxon>
    </lineage>
</organism>
<dbReference type="Gene3D" id="1.20.120.450">
    <property type="entry name" value="dinb family like domain"/>
    <property type="match status" value="1"/>
</dbReference>
<dbReference type="InterPro" id="IPR024775">
    <property type="entry name" value="DinB-like"/>
</dbReference>
<evidence type="ECO:0000313" key="2">
    <source>
        <dbReference type="EMBL" id="MCA9727966.1"/>
    </source>
</evidence>
<name>A0A956LYV1_UNCEI</name>
<sequence length="192" mass="21663">MPLERRLTVPEGYDAAANPRVASFAAQLDDQLSRLKKDVAGLEVRHLEWQPHNGINTIGMLLAHLAVVDVWWMRLAPLETPEAECDAIMRDTIGILMDDDGLPLAPEAAHPASLAGKSLEDYLAMIDRARAATHEQLRRWTDADLDTTFQLRDRAIFREWTAYHVLEHFCGHYGQILLLKHLLRDAGLLPKS</sequence>
<dbReference type="InterPro" id="IPR034660">
    <property type="entry name" value="DinB/YfiT-like"/>
</dbReference>
<dbReference type="Proteomes" id="UP000697710">
    <property type="component" value="Unassembled WGS sequence"/>
</dbReference>
<reference evidence="2" key="2">
    <citation type="journal article" date="2021" name="Microbiome">
        <title>Successional dynamics and alternative stable states in a saline activated sludge microbial community over 9 years.</title>
        <authorList>
            <person name="Wang Y."/>
            <person name="Ye J."/>
            <person name="Ju F."/>
            <person name="Liu L."/>
            <person name="Boyd J.A."/>
            <person name="Deng Y."/>
            <person name="Parks D.H."/>
            <person name="Jiang X."/>
            <person name="Yin X."/>
            <person name="Woodcroft B.J."/>
            <person name="Tyson G.W."/>
            <person name="Hugenholtz P."/>
            <person name="Polz M.F."/>
            <person name="Zhang T."/>
        </authorList>
    </citation>
    <scope>NUCLEOTIDE SEQUENCE</scope>
    <source>
        <strain evidence="2">HKST-UBA01</strain>
    </source>
</reference>
<comment type="caution">
    <text evidence="2">The sequence shown here is derived from an EMBL/GenBank/DDBJ whole genome shotgun (WGS) entry which is preliminary data.</text>
</comment>